<dbReference type="PANTHER" id="PTHR45896:SF1">
    <property type="entry name" value="N-ALPHA-ACETYLTRANSFERASE 30"/>
    <property type="match status" value="1"/>
</dbReference>
<dbReference type="InterPro" id="IPR016181">
    <property type="entry name" value="Acyl_CoA_acyltransferase"/>
</dbReference>
<accession>X6NRK5</accession>
<name>X6NRK5_RETFI</name>
<reference evidence="6 7" key="1">
    <citation type="journal article" date="2013" name="Curr. Biol.">
        <title>The Genome of the Foraminiferan Reticulomyxa filosa.</title>
        <authorList>
            <person name="Glockner G."/>
            <person name="Hulsmann N."/>
            <person name="Schleicher M."/>
            <person name="Noegel A.A."/>
            <person name="Eichinger L."/>
            <person name="Gallinger C."/>
            <person name="Pawlowski J."/>
            <person name="Sierra R."/>
            <person name="Euteneuer U."/>
            <person name="Pillet L."/>
            <person name="Moustafa A."/>
            <person name="Platzer M."/>
            <person name="Groth M."/>
            <person name="Szafranski K."/>
            <person name="Schliwa M."/>
        </authorList>
    </citation>
    <scope>NUCLEOTIDE SEQUENCE [LARGE SCALE GENOMIC DNA]</scope>
</reference>
<feature type="compositionally biased region" description="Basic and acidic residues" evidence="4">
    <location>
        <begin position="1"/>
        <end position="38"/>
    </location>
</feature>
<dbReference type="GO" id="GO:0004596">
    <property type="term" value="F:protein-N-terminal amino-acid acetyltransferase activity"/>
    <property type="evidence" value="ECO:0007669"/>
    <property type="project" value="InterPro"/>
</dbReference>
<dbReference type="EMBL" id="ASPP01006715">
    <property type="protein sequence ID" value="ETO28354.1"/>
    <property type="molecule type" value="Genomic_DNA"/>
</dbReference>
<dbReference type="SUPFAM" id="SSF55729">
    <property type="entry name" value="Acyl-CoA N-acyltransferases (Nat)"/>
    <property type="match status" value="1"/>
</dbReference>
<evidence type="ECO:0000256" key="1">
    <source>
        <dbReference type="ARBA" id="ARBA00022679"/>
    </source>
</evidence>
<dbReference type="InterPro" id="IPR044542">
    <property type="entry name" value="NAA30-like"/>
</dbReference>
<dbReference type="PANTHER" id="PTHR45896">
    <property type="entry name" value="N-ALPHA-ACETYLTRANSFERASE 30"/>
    <property type="match status" value="1"/>
</dbReference>
<evidence type="ECO:0000256" key="2">
    <source>
        <dbReference type="ARBA" id="ARBA00023315"/>
    </source>
</evidence>
<keyword evidence="2" id="KW-0012">Acyltransferase</keyword>
<evidence type="ECO:0000256" key="3">
    <source>
        <dbReference type="ARBA" id="ARBA00024025"/>
    </source>
</evidence>
<evidence type="ECO:0000313" key="6">
    <source>
        <dbReference type="EMBL" id="ETO28354.1"/>
    </source>
</evidence>
<comment type="caution">
    <text evidence="6">The sequence shown here is derived from an EMBL/GenBank/DDBJ whole genome shotgun (WGS) entry which is preliminary data.</text>
</comment>
<dbReference type="AlphaFoldDB" id="X6NRK5"/>
<dbReference type="GO" id="GO:0031417">
    <property type="term" value="C:NatC complex"/>
    <property type="evidence" value="ECO:0007669"/>
    <property type="project" value="TreeGrafter"/>
</dbReference>
<evidence type="ECO:0000313" key="7">
    <source>
        <dbReference type="Proteomes" id="UP000023152"/>
    </source>
</evidence>
<organism evidence="6 7">
    <name type="scientific">Reticulomyxa filosa</name>
    <dbReference type="NCBI Taxonomy" id="46433"/>
    <lineage>
        <taxon>Eukaryota</taxon>
        <taxon>Sar</taxon>
        <taxon>Rhizaria</taxon>
        <taxon>Retaria</taxon>
        <taxon>Foraminifera</taxon>
        <taxon>Monothalamids</taxon>
        <taxon>Reticulomyxidae</taxon>
        <taxon>Reticulomyxa</taxon>
    </lineage>
</organism>
<sequence length="213" mass="24690">MSKETLSEPKVETQTESKTAESQARKEENKSEEKKESEAVNPLEISQAIEDDIILYRVYKGEEDMHLIQELCAANLSEPYSVFTYRYFVNNWPKLTYFAVSTKVNKCVGLIICRLRERRNIKSGYIAMLVVDKAHRKKGIGNKLVTLCVDAMKADNAYEIVLETEIDNWNALKLYEKLGFVRSRKFRCYYMNGNDAYRLVLNLQMPLPLDPLL</sequence>
<dbReference type="Proteomes" id="UP000023152">
    <property type="component" value="Unassembled WGS sequence"/>
</dbReference>
<dbReference type="PROSITE" id="PS51186">
    <property type="entry name" value="GNAT"/>
    <property type="match status" value="1"/>
</dbReference>
<dbReference type="CDD" id="cd04301">
    <property type="entry name" value="NAT_SF"/>
    <property type="match status" value="1"/>
</dbReference>
<dbReference type="Gene3D" id="3.40.630.30">
    <property type="match status" value="1"/>
</dbReference>
<proteinExistence type="inferred from homology"/>
<protein>
    <recommendedName>
        <fullName evidence="5">N-acetyltransferase domain-containing protein</fullName>
    </recommendedName>
</protein>
<keyword evidence="1" id="KW-0808">Transferase</keyword>
<gene>
    <name evidence="6" type="ORF">RFI_08778</name>
</gene>
<dbReference type="OMA" id="EDIQYTN"/>
<feature type="domain" description="N-acetyltransferase" evidence="5">
    <location>
        <begin position="54"/>
        <end position="204"/>
    </location>
</feature>
<dbReference type="OrthoDB" id="249099at2759"/>
<keyword evidence="7" id="KW-1185">Reference proteome</keyword>
<comment type="similarity">
    <text evidence="3">Belongs to the acetyltransferase family. MAK3 subfamily.</text>
</comment>
<feature type="region of interest" description="Disordered" evidence="4">
    <location>
        <begin position="1"/>
        <end position="40"/>
    </location>
</feature>
<evidence type="ECO:0000256" key="4">
    <source>
        <dbReference type="SAM" id="MobiDB-lite"/>
    </source>
</evidence>
<evidence type="ECO:0000259" key="5">
    <source>
        <dbReference type="PROSITE" id="PS51186"/>
    </source>
</evidence>
<dbReference type="InterPro" id="IPR000182">
    <property type="entry name" value="GNAT_dom"/>
</dbReference>
<dbReference type="Pfam" id="PF00583">
    <property type="entry name" value="Acetyltransf_1"/>
    <property type="match status" value="1"/>
</dbReference>